<protein>
    <submittedName>
        <fullName evidence="5">Amino acid adenylation domain-containing protein</fullName>
    </submittedName>
</protein>
<dbReference type="Gene3D" id="3.40.50.12780">
    <property type="entry name" value="N-terminal domain of ligase-like"/>
    <property type="match status" value="1"/>
</dbReference>
<dbReference type="Pfam" id="PF00501">
    <property type="entry name" value="AMP-binding"/>
    <property type="match status" value="1"/>
</dbReference>
<dbReference type="InterPro" id="IPR036736">
    <property type="entry name" value="ACP-like_sf"/>
</dbReference>
<evidence type="ECO:0000256" key="1">
    <source>
        <dbReference type="ARBA" id="ARBA00001957"/>
    </source>
</evidence>
<dbReference type="InterPro" id="IPR023213">
    <property type="entry name" value="CAT-like_dom_sf"/>
</dbReference>
<evidence type="ECO:0000256" key="2">
    <source>
        <dbReference type="ARBA" id="ARBA00006432"/>
    </source>
</evidence>
<dbReference type="SUPFAM" id="SSF52777">
    <property type="entry name" value="CoA-dependent acyltransferases"/>
    <property type="match status" value="2"/>
</dbReference>
<organism evidence="5 6">
    <name type="scientific">Rossellomorea oryzaecorticis</name>
    <dbReference type="NCBI Taxonomy" id="1396505"/>
    <lineage>
        <taxon>Bacteria</taxon>
        <taxon>Bacillati</taxon>
        <taxon>Bacillota</taxon>
        <taxon>Bacilli</taxon>
        <taxon>Bacillales</taxon>
        <taxon>Bacillaceae</taxon>
        <taxon>Rossellomorea</taxon>
    </lineage>
</organism>
<sequence>MDVFDLSWNQQKLYLHQKMYPNDPSYNLAFLYQIEGSLDVSRFIDSINHLIQNTPVLNTYFLEVKGVPKQTAAKDYHHQIEVLDYTNDPDYEQKIYDRAVLENNRPIDLLNPPLYGAVLYKAPQSKYYLSIRISHIISDGFSYYTFLEHLSKIYNERILPEKQGDFFKLIQTEPNSGSENKAKIFFQNHLKEVENLALKGIDENRSTSGLLEGKNLSFKVDSEAVNHIRTFLKKHSLTEFTFFLGCYTLFLKKITNQRKITVGIPLPNRRSKERKGVFGYFVNTLPLVIDCDSNQSFLELCNQITKNIRHLIRYQDSNLSQYTGELKHLNGRLEMNNAFTYYKQELNFQLTNCSICRIPLELSYIKFPFTMNVEDAGSTLIVNIEYASRFNHVDFENIFLTIFNTVQANPEVLISRISLLNEQKETTQPNKSKLKIAARQQKIQTAFEKSVKQYPDKVAVKYNTNELTYKELNHLSDLVAYNLLENTGAEQKYTIISLPRSEKLIAVILGVLKAGKTYVPIDPDAPVERVNYILESIGDAPMITERTDSVSDTQLLHPEVLFRSTEERREIQIKDNEDAYIIFTSGSTGKPKGVQVTHHNVIRLFESTNDSFSFSERDTWTLFHSYAFDFSIWEIFGALFYGGKLIIVPEEVTKSPTQFYELLKEEKVTILNQTPSAFRQLIKVDEREVDHTLSLRNVIFGGEKLNFSILKPWWDKYGQSVKLVNMYGITETTVHVSYYEISGDDINRRCGSIIGAAIKDLDILIVNEDLQQCPIGIEGEMLVGGEGVSKGYFKQEALTRERFIHLPHKQGVFYKTGDLAKYLPDGRIEYLHRKDNQVQLRGFRIEIEEIEFAVKSLNVCKDCLVTVHKFTEDDHRLIAYLVTDGQIDLMKMRDKLKNKLPAYMIPSHFMVVDEIPLTINGKVNVKGLPLPIDNSPAVYQQGETLDTIRNIWMVTLKNSDIEVDDNFFDVGGTSLHVTEIYYKLTEELGLEDIQVTDLFEYTTIRKLANHIDEMKAPANKNKKVSQKPAMHVRRRMNRRRTRELKH</sequence>
<dbReference type="SUPFAM" id="SSF56801">
    <property type="entry name" value="Acetyl-CoA synthetase-like"/>
    <property type="match status" value="1"/>
</dbReference>
<evidence type="ECO:0000313" key="5">
    <source>
        <dbReference type="EMBL" id="MEL3970718.1"/>
    </source>
</evidence>
<evidence type="ECO:0000259" key="4">
    <source>
        <dbReference type="PROSITE" id="PS50075"/>
    </source>
</evidence>
<comment type="similarity">
    <text evidence="2">Belongs to the ATP-dependent AMP-binding enzyme family.</text>
</comment>
<dbReference type="Gene3D" id="3.30.559.30">
    <property type="entry name" value="Nonribosomal peptide synthetase, condensation domain"/>
    <property type="match status" value="1"/>
</dbReference>
<feature type="region of interest" description="Disordered" evidence="3">
    <location>
        <begin position="1015"/>
        <end position="1046"/>
    </location>
</feature>
<dbReference type="InterPro" id="IPR010071">
    <property type="entry name" value="AA_adenyl_dom"/>
</dbReference>
<dbReference type="InterPro" id="IPR009081">
    <property type="entry name" value="PP-bd_ACP"/>
</dbReference>
<dbReference type="EMBL" id="JBBYAF010000001">
    <property type="protein sequence ID" value="MEL3970718.1"/>
    <property type="molecule type" value="Genomic_DNA"/>
</dbReference>
<dbReference type="InterPro" id="IPR020845">
    <property type="entry name" value="AMP-binding_CS"/>
</dbReference>
<evidence type="ECO:0000256" key="3">
    <source>
        <dbReference type="SAM" id="MobiDB-lite"/>
    </source>
</evidence>
<dbReference type="InterPro" id="IPR042099">
    <property type="entry name" value="ANL_N_sf"/>
</dbReference>
<dbReference type="PANTHER" id="PTHR45527:SF14">
    <property type="entry name" value="PLIPASTATIN SYNTHASE SUBUNIT B"/>
    <property type="match status" value="1"/>
</dbReference>
<dbReference type="Pfam" id="PF13193">
    <property type="entry name" value="AMP-binding_C"/>
    <property type="match status" value="1"/>
</dbReference>
<dbReference type="InterPro" id="IPR025110">
    <property type="entry name" value="AMP-bd_C"/>
</dbReference>
<feature type="compositionally biased region" description="Basic residues" evidence="3">
    <location>
        <begin position="1020"/>
        <end position="1046"/>
    </location>
</feature>
<evidence type="ECO:0000313" key="6">
    <source>
        <dbReference type="Proteomes" id="UP001389717"/>
    </source>
</evidence>
<dbReference type="PANTHER" id="PTHR45527">
    <property type="entry name" value="NONRIBOSOMAL PEPTIDE SYNTHETASE"/>
    <property type="match status" value="1"/>
</dbReference>
<reference evidence="5 6" key="1">
    <citation type="submission" date="2024-04" db="EMBL/GenBank/DDBJ databases">
        <title>Bacillus oryzaecorticis sp. nov., a moderately halophilic bacterium isolated from rice husks.</title>
        <authorList>
            <person name="Zhu H.-S."/>
        </authorList>
    </citation>
    <scope>NUCLEOTIDE SEQUENCE [LARGE SCALE GENOMIC DNA]</scope>
    <source>
        <strain evidence="5 6">ZC255</strain>
    </source>
</reference>
<accession>A0ABU9K4U0</accession>
<gene>
    <name evidence="5" type="ORF">AAEO50_00350</name>
</gene>
<dbReference type="InterPro" id="IPR000873">
    <property type="entry name" value="AMP-dep_synth/lig_dom"/>
</dbReference>
<dbReference type="Gene3D" id="3.30.559.10">
    <property type="entry name" value="Chloramphenicol acetyltransferase-like domain"/>
    <property type="match status" value="1"/>
</dbReference>
<dbReference type="RefSeq" id="WP_341979219.1">
    <property type="nucleotide sequence ID" value="NZ_JBBYAF010000001.1"/>
</dbReference>
<dbReference type="SUPFAM" id="SSF47336">
    <property type="entry name" value="ACP-like"/>
    <property type="match status" value="1"/>
</dbReference>
<dbReference type="Gene3D" id="1.10.1200.10">
    <property type="entry name" value="ACP-like"/>
    <property type="match status" value="1"/>
</dbReference>
<comment type="caution">
    <text evidence="5">The sequence shown here is derived from an EMBL/GenBank/DDBJ whole genome shotgun (WGS) entry which is preliminary data.</text>
</comment>
<dbReference type="Pfam" id="PF00668">
    <property type="entry name" value="Condensation"/>
    <property type="match status" value="1"/>
</dbReference>
<dbReference type="Pfam" id="PF00550">
    <property type="entry name" value="PP-binding"/>
    <property type="match status" value="1"/>
</dbReference>
<dbReference type="NCBIfam" id="TIGR01733">
    <property type="entry name" value="AA-adenyl-dom"/>
    <property type="match status" value="1"/>
</dbReference>
<name>A0ABU9K4U0_9BACI</name>
<dbReference type="InterPro" id="IPR001242">
    <property type="entry name" value="Condensation_dom"/>
</dbReference>
<dbReference type="Proteomes" id="UP001389717">
    <property type="component" value="Unassembled WGS sequence"/>
</dbReference>
<dbReference type="Gene3D" id="3.30.300.30">
    <property type="match status" value="1"/>
</dbReference>
<dbReference type="InterPro" id="IPR045851">
    <property type="entry name" value="AMP-bd_C_sf"/>
</dbReference>
<dbReference type="PROSITE" id="PS00455">
    <property type="entry name" value="AMP_BINDING"/>
    <property type="match status" value="1"/>
</dbReference>
<dbReference type="PROSITE" id="PS50075">
    <property type="entry name" value="CARRIER"/>
    <property type="match status" value="1"/>
</dbReference>
<feature type="domain" description="Carrier" evidence="4">
    <location>
        <begin position="939"/>
        <end position="1015"/>
    </location>
</feature>
<proteinExistence type="inferred from homology"/>
<keyword evidence="6" id="KW-1185">Reference proteome</keyword>
<comment type="cofactor">
    <cofactor evidence="1">
        <name>pantetheine 4'-phosphate</name>
        <dbReference type="ChEBI" id="CHEBI:47942"/>
    </cofactor>
</comment>